<dbReference type="Proteomes" id="UP000054729">
    <property type="component" value="Unassembled WGS sequence"/>
</dbReference>
<protein>
    <submittedName>
        <fullName evidence="1">Transposase</fullName>
    </submittedName>
</protein>
<sequence>INPTTNLYLLRASISVKGRSIVLYEECHPKKKENNHVVHKQFLKNLKAILPSCATPIIVTDGGFRAPWFMAVRE</sequence>
<name>A0A0W1A4C7_9GAMM</name>
<dbReference type="AlphaFoldDB" id="A0A0W1A4C7"/>
<proteinExistence type="predicted"/>
<evidence type="ECO:0000313" key="2">
    <source>
        <dbReference type="Proteomes" id="UP000054729"/>
    </source>
</evidence>
<comment type="caution">
    <text evidence="1">The sequence shown here is derived from an EMBL/GenBank/DDBJ whole genome shotgun (WGS) entry which is preliminary data.</text>
</comment>
<dbReference type="EMBL" id="LNZB01000053">
    <property type="protein sequence ID" value="KTD76104.1"/>
    <property type="molecule type" value="Genomic_DNA"/>
</dbReference>
<gene>
    <name evidence="1" type="primary">tnpR_3</name>
    <name evidence="1" type="ORF">Lwal_2376</name>
</gene>
<dbReference type="PANTHER" id="PTHR35404:SF8">
    <property type="entry name" value="TRANSPOSASE OF TN10"/>
    <property type="match status" value="1"/>
</dbReference>
<reference evidence="1 2" key="1">
    <citation type="submission" date="2015-11" db="EMBL/GenBank/DDBJ databases">
        <title>Genomic analysis of 38 Legionella species identifies large and diverse effector repertoires.</title>
        <authorList>
            <person name="Burstein D."/>
            <person name="Amaro F."/>
            <person name="Zusman T."/>
            <person name="Lifshitz Z."/>
            <person name="Cohen O."/>
            <person name="Gilbert J.A."/>
            <person name="Pupko T."/>
            <person name="Shuman H.A."/>
            <person name="Segal G."/>
        </authorList>
    </citation>
    <scope>NUCLEOTIDE SEQUENCE [LARGE SCALE GENOMIC DNA]</scope>
    <source>
        <strain evidence="1 2">ATCC 51914</strain>
    </source>
</reference>
<organism evidence="1 2">
    <name type="scientific">Legionella waltersii</name>
    <dbReference type="NCBI Taxonomy" id="66969"/>
    <lineage>
        <taxon>Bacteria</taxon>
        <taxon>Pseudomonadati</taxon>
        <taxon>Pseudomonadota</taxon>
        <taxon>Gammaproteobacteria</taxon>
        <taxon>Legionellales</taxon>
        <taxon>Legionellaceae</taxon>
        <taxon>Legionella</taxon>
    </lineage>
</organism>
<feature type="non-terminal residue" evidence="1">
    <location>
        <position position="74"/>
    </location>
</feature>
<evidence type="ECO:0000313" key="1">
    <source>
        <dbReference type="EMBL" id="KTD76104.1"/>
    </source>
</evidence>
<dbReference type="PANTHER" id="PTHR35404">
    <property type="entry name" value="TRANSPOSASE OF TN10"/>
    <property type="match status" value="1"/>
</dbReference>
<keyword evidence="2" id="KW-1185">Reference proteome</keyword>
<feature type="non-terminal residue" evidence="1">
    <location>
        <position position="1"/>
    </location>
</feature>
<accession>A0A0W1A4C7</accession>